<sequence length="1982" mass="230474">MPGGNARPCAASDPVHAPPTAAQGVETATRAITARGDGKENHVPSSSRPWGHAKVTMRRGSYDSMHVVAAAPRRDASTLSSSVLGKRRRLRPDACTAGYNEPSRDDAAWTFAEDGQDVSAALVTPWHDAQARAVDRVGSPLSFDAEEEPTGLDCTTMVVDDVRRMGLVRFGTVAFGDRKSRRLILQNTSDARHARVKYDGYRILVHDGTYARMDAMKRHHPRIHCDLHVCVVEALKSVTLRVTFEPLPMDVGHRVTAMLKFTVNDQWTLQCRAIGDVMPPKPKLGGIGHVRTSTHAQSTVVASSGKTQQPRKSIASTDSTVVSSVLTVRELERDDEPRHAPSATVGTKRHLSAPIELSPPHHGVKRRKRDATHEGGVSRNNLRLSRENKLVPDSWWKKRQAEYDEQWMAKQMEGFTKWINYVLLEDTGFCVRDDDERVEPAEPRSGRKRRVDFSCLRVLAQKRMESRWIQAGMALYHSPSMQDVLFNLQDEIGNRRLLFRADRPVYADVGLQTELITLLNNYHPVWLCLGLAVVLGNQIMQQEKCSLRTICILSHGKATSVDSKMPSVLRRIILKHVVKDSHVAQNYGLVKNLMMPLDGSTVDRGDGGNAFINTKKNITGREYFDSLTQSLMLKFLMLVFFLDRAIEHRGDTFSSFPCLFRVVPASQRTSAVTVFQDTRNDQGKRDDDVVSVKQSQVVVTEFCRLFLASEGRIDKHLKTLDYTLKHKQTALDELDLEITNLETDLRDGVRLSKLMEKLTGPGTSLSPAGQDERRNPPRLSSLLRVPALSRLQKVHNVEICLHFFQQKCGANVLDRLKSNFRRTERVAGRVRVSTAGFAGLRASVDKKMVAQLAKEIVNGNREHTLALLWKVMSHFQLPSLVNVETMQREIATVVKRMSFRAKEFFDAQQATSPLGFTEEHECYGVLLEWCRAVCANYNVRVDDFSRSFADGKVLCYVLHYYHPMLLSKSDILPTTRDVASAAHAEEDMLLANEQRHFALVNTCVKQLGHVPVLLPQQYHTKNPPDAKMVLTFVCYLQSRLMDSCHEVHAACRLQRWWNSPWLRVRRHRQKTRSARILQRFWYTSSQQRLAIRQCRKLLRAAHVVKATVLTWCARRRFQRLRKAVRTIQAAFRARRTRRVDATVLDAIHVIQFHWRKQLEWRYERRERLERWSTIERENARRALSCRIIERNWLLHLSRAGARLVRQQLLDDRATAAACIQGAWRLKRVRVEVKQRRMEESRRKWAARAIQMAWRRLQDERTRILALKRLELEREETARNTRRRELQHRVEKRAATCIQQTFRAFALTKRTVAATKIVSVVRGTRQRRRFVKAQAAVHVLERTIRAWRRRRHVAALQAVYSMWTTYQQMQRHAADQLVRQLQAKGAARCIQRSYRRHRAAKRAVAATAIQRRVRVWRAQRSYRHVRRCVCLLQQNVRRWRRWQHFRALERFHDLWVRYRRIKQEEIRLERLGRLHARVASRAALCIQSRYRVYVHHKRVHAALCLQALVRGWQAKQRVARRRRAFQRQWAAREIQKWVRGWTCRRTRLDFYAVQAHLRRLRLLVSCWQIELWYVKWKLRYRKKRLVLIRARWTQLGARILHKRRTDVDRIATCWRAWWLRTCLDVRIQEKRRQQETAQRIQVWWLQLCCHWSERAREDERQRRHKMEAIAVARAKRLVASWIFHTIIVPSRHHRAYIGAVTKLQAWCRGLLVRLHCCNAALTRHRKRIGRMKLVDDRRGPSSVHLEQLRVKTGTDPHEQERPQTLGARLEMALHLLLHGKRLQDMLFASHTIEVCTRYSHECCRTCVQLQISATIFAAIRGLNRSRPHVELLHQLLLVLKNLTGYRRSADKQRRTRIDEMDEDVEGRLEVDLRALDTLVDLLHIHRDMHHVFVLSAEVIAYYLTSLQPLRRDHASVHETWSEAAKRLTGLQELSIRKLALYNATATFRRTKQGPETSGTNLMRKMNPKTAVAIMEQVVALLQR</sequence>
<dbReference type="Proteomes" id="UP001163321">
    <property type="component" value="Chromosome 13"/>
</dbReference>
<reference evidence="1 2" key="1">
    <citation type="journal article" date="2022" name="bioRxiv">
        <title>The genome of the oomycete Peronosclerospora sorghi, a cosmopolitan pathogen of maize and sorghum, is inflated with dispersed pseudogenes.</title>
        <authorList>
            <person name="Fletcher K."/>
            <person name="Martin F."/>
            <person name="Isakeit T."/>
            <person name="Cavanaugh K."/>
            <person name="Magill C."/>
            <person name="Michelmore R."/>
        </authorList>
    </citation>
    <scope>NUCLEOTIDE SEQUENCE [LARGE SCALE GENOMIC DNA]</scope>
    <source>
        <strain evidence="1">P6</strain>
    </source>
</reference>
<gene>
    <name evidence="1" type="ORF">PsorP6_013191</name>
</gene>
<dbReference type="EMBL" id="CM047592">
    <property type="protein sequence ID" value="KAI9917329.1"/>
    <property type="molecule type" value="Genomic_DNA"/>
</dbReference>
<accession>A0ACC0WGZ6</accession>
<evidence type="ECO:0000313" key="1">
    <source>
        <dbReference type="EMBL" id="KAI9917329.1"/>
    </source>
</evidence>
<protein>
    <submittedName>
        <fullName evidence="1">Uncharacterized protein</fullName>
    </submittedName>
</protein>
<name>A0ACC0WGZ6_9STRA</name>
<comment type="caution">
    <text evidence="1">The sequence shown here is derived from an EMBL/GenBank/DDBJ whole genome shotgun (WGS) entry which is preliminary data.</text>
</comment>
<proteinExistence type="predicted"/>
<keyword evidence="2" id="KW-1185">Reference proteome</keyword>
<organism evidence="1 2">
    <name type="scientific">Peronosclerospora sorghi</name>
    <dbReference type="NCBI Taxonomy" id="230839"/>
    <lineage>
        <taxon>Eukaryota</taxon>
        <taxon>Sar</taxon>
        <taxon>Stramenopiles</taxon>
        <taxon>Oomycota</taxon>
        <taxon>Peronosporomycetes</taxon>
        <taxon>Peronosporales</taxon>
        <taxon>Peronosporaceae</taxon>
        <taxon>Peronosclerospora</taxon>
    </lineage>
</organism>
<evidence type="ECO:0000313" key="2">
    <source>
        <dbReference type="Proteomes" id="UP001163321"/>
    </source>
</evidence>